<accession>A0A1R1YBW6</accession>
<dbReference type="SUPFAM" id="SSF49329">
    <property type="entry name" value="Cu,Zn superoxide dismutase-like"/>
    <property type="match status" value="1"/>
</dbReference>
<protein>
    <submittedName>
        <fullName evidence="1">Superoxide dismutase 1 copper chaperone</fullName>
    </submittedName>
</protein>
<keyword evidence="2" id="KW-1185">Reference proteome</keyword>
<dbReference type="Gene3D" id="2.60.40.200">
    <property type="entry name" value="Superoxide dismutase, copper/zinc binding domain"/>
    <property type="match status" value="1"/>
</dbReference>
<dbReference type="EMBL" id="LSSN01000348">
    <property type="protein sequence ID" value="OMJ24404.1"/>
    <property type="molecule type" value="Genomic_DNA"/>
</dbReference>
<comment type="caution">
    <text evidence="1">The sequence shown here is derived from an EMBL/GenBank/DDBJ whole genome shotgun (WGS) entry which is preliminary data.</text>
</comment>
<proteinExistence type="predicted"/>
<name>A0A1R1YBW6_9FUNG</name>
<reference evidence="1 2" key="1">
    <citation type="submission" date="2017-01" db="EMBL/GenBank/DDBJ databases">
        <authorList>
            <person name="Mah S.A."/>
            <person name="Swanson W.J."/>
            <person name="Moy G.W."/>
            <person name="Vacquier V.D."/>
        </authorList>
    </citation>
    <scope>NUCLEOTIDE SEQUENCE [LARGE SCALE GENOMIC DNA]</scope>
    <source>
        <strain evidence="1 2">GSMNP</strain>
    </source>
</reference>
<gene>
    <name evidence="1" type="ORF">AYI70_g1600</name>
</gene>
<dbReference type="OrthoDB" id="666972at2759"/>
<dbReference type="InterPro" id="IPR036423">
    <property type="entry name" value="SOD-like_Cu/Zn_dom_sf"/>
</dbReference>
<dbReference type="STRING" id="133412.A0A1R1YBW6"/>
<evidence type="ECO:0000313" key="1">
    <source>
        <dbReference type="EMBL" id="OMJ24404.1"/>
    </source>
</evidence>
<dbReference type="Proteomes" id="UP000187283">
    <property type="component" value="Unassembled WGS sequence"/>
</dbReference>
<evidence type="ECO:0000313" key="2">
    <source>
        <dbReference type="Proteomes" id="UP000187283"/>
    </source>
</evidence>
<organism evidence="1 2">
    <name type="scientific">Smittium culicis</name>
    <dbReference type="NCBI Taxonomy" id="133412"/>
    <lineage>
        <taxon>Eukaryota</taxon>
        <taxon>Fungi</taxon>
        <taxon>Fungi incertae sedis</taxon>
        <taxon>Zoopagomycota</taxon>
        <taxon>Kickxellomycotina</taxon>
        <taxon>Harpellomycetes</taxon>
        <taxon>Harpellales</taxon>
        <taxon>Legeriomycetaceae</taxon>
        <taxon>Smittium</taxon>
    </lineage>
</organism>
<dbReference type="GO" id="GO:0006801">
    <property type="term" value="P:superoxide metabolic process"/>
    <property type="evidence" value="ECO:0007669"/>
    <property type="project" value="InterPro"/>
</dbReference>
<dbReference type="AlphaFoldDB" id="A0A1R1YBW6"/>
<dbReference type="GO" id="GO:0046872">
    <property type="term" value="F:metal ion binding"/>
    <property type="evidence" value="ECO:0007669"/>
    <property type="project" value="InterPro"/>
</dbReference>
<sequence length="206" mass="22092">MPSEVVEKLYSSGRTAIIRGSGSISASDTNAAVCILESYTKNSEVPIGSTMGLVRLIQVKEDSCYMDISLSGLSSGIYTLNPHSNGNLSNVPASNGPVFEINQSETAKPISINVDSAGIGKAWVDCAGWRIYELIGRSILVTKQQQSTTTTATTASTENDIRSYTDSPILSGIIARSAGLFENKKVICACTGRTLWEEDKFIRQNV</sequence>